<dbReference type="PANTHER" id="PTHR43266:SF2">
    <property type="entry name" value="MAJOR FACILITATOR SUPERFAMILY (MFS) PROFILE DOMAIN-CONTAINING PROTEIN"/>
    <property type="match status" value="1"/>
</dbReference>
<evidence type="ECO:0000256" key="7">
    <source>
        <dbReference type="SAM" id="Phobius"/>
    </source>
</evidence>
<keyword evidence="4 7" id="KW-0812">Transmembrane</keyword>
<keyword evidence="9" id="KW-1185">Reference proteome</keyword>
<accession>A0A845AD38</accession>
<dbReference type="PANTHER" id="PTHR43266">
    <property type="entry name" value="MACROLIDE-EFFLUX PROTEIN"/>
    <property type="match status" value="1"/>
</dbReference>
<feature type="transmembrane region" description="Helical" evidence="7">
    <location>
        <begin position="449"/>
        <end position="467"/>
    </location>
</feature>
<dbReference type="SUPFAM" id="SSF103473">
    <property type="entry name" value="MFS general substrate transporter"/>
    <property type="match status" value="1"/>
</dbReference>
<evidence type="ECO:0000256" key="2">
    <source>
        <dbReference type="ARBA" id="ARBA00022448"/>
    </source>
</evidence>
<evidence type="ECO:0000256" key="3">
    <source>
        <dbReference type="ARBA" id="ARBA00022475"/>
    </source>
</evidence>
<dbReference type="Pfam" id="PF07690">
    <property type="entry name" value="MFS_1"/>
    <property type="match status" value="1"/>
</dbReference>
<feature type="transmembrane region" description="Helical" evidence="7">
    <location>
        <begin position="92"/>
        <end position="109"/>
    </location>
</feature>
<gene>
    <name evidence="8" type="ORF">GRI58_00490</name>
</gene>
<evidence type="ECO:0000313" key="9">
    <source>
        <dbReference type="Proteomes" id="UP000439780"/>
    </source>
</evidence>
<dbReference type="Gene3D" id="1.20.1250.20">
    <property type="entry name" value="MFS general substrate transporter like domains"/>
    <property type="match status" value="1"/>
</dbReference>
<feature type="transmembrane region" description="Helical" evidence="7">
    <location>
        <begin position="340"/>
        <end position="359"/>
    </location>
</feature>
<feature type="transmembrane region" description="Helical" evidence="7">
    <location>
        <begin position="239"/>
        <end position="259"/>
    </location>
</feature>
<dbReference type="InterPro" id="IPR011701">
    <property type="entry name" value="MFS"/>
</dbReference>
<protein>
    <submittedName>
        <fullName evidence="8">MFS transporter</fullName>
    </submittedName>
</protein>
<feature type="transmembrane region" description="Helical" evidence="7">
    <location>
        <begin position="306"/>
        <end position="328"/>
    </location>
</feature>
<dbReference type="RefSeq" id="WP_160751603.1">
    <property type="nucleotide sequence ID" value="NZ_WTYA01000001.1"/>
</dbReference>
<keyword evidence="6 7" id="KW-0472">Membrane</keyword>
<feature type="transmembrane region" description="Helical" evidence="7">
    <location>
        <begin position="176"/>
        <end position="209"/>
    </location>
</feature>
<organism evidence="8 9">
    <name type="scientific">Qipengyuania algicida</name>
    <dbReference type="NCBI Taxonomy" id="1836209"/>
    <lineage>
        <taxon>Bacteria</taxon>
        <taxon>Pseudomonadati</taxon>
        <taxon>Pseudomonadota</taxon>
        <taxon>Alphaproteobacteria</taxon>
        <taxon>Sphingomonadales</taxon>
        <taxon>Erythrobacteraceae</taxon>
        <taxon>Qipengyuania</taxon>
    </lineage>
</organism>
<dbReference type="OrthoDB" id="9803968at2"/>
<evidence type="ECO:0000256" key="4">
    <source>
        <dbReference type="ARBA" id="ARBA00022692"/>
    </source>
</evidence>
<proteinExistence type="predicted"/>
<comment type="subcellular location">
    <subcellularLocation>
        <location evidence="1">Cell membrane</location>
        <topology evidence="1">Multi-pass membrane protein</topology>
    </subcellularLocation>
</comment>
<feature type="transmembrane region" description="Helical" evidence="7">
    <location>
        <begin position="379"/>
        <end position="404"/>
    </location>
</feature>
<evidence type="ECO:0000256" key="5">
    <source>
        <dbReference type="ARBA" id="ARBA00022989"/>
    </source>
</evidence>
<dbReference type="AlphaFoldDB" id="A0A845AD38"/>
<feature type="transmembrane region" description="Helical" evidence="7">
    <location>
        <begin position="50"/>
        <end position="71"/>
    </location>
</feature>
<dbReference type="InterPro" id="IPR036259">
    <property type="entry name" value="MFS_trans_sf"/>
</dbReference>
<feature type="transmembrane region" description="Helical" evidence="7">
    <location>
        <begin position="271"/>
        <end position="294"/>
    </location>
</feature>
<keyword evidence="3" id="KW-1003">Cell membrane</keyword>
<feature type="transmembrane region" description="Helical" evidence="7">
    <location>
        <begin position="425"/>
        <end position="443"/>
    </location>
</feature>
<keyword evidence="2" id="KW-0813">Transport</keyword>
<dbReference type="EMBL" id="WTYA01000001">
    <property type="protein sequence ID" value="MXP27299.1"/>
    <property type="molecule type" value="Genomic_DNA"/>
</dbReference>
<dbReference type="Proteomes" id="UP000439780">
    <property type="component" value="Unassembled WGS sequence"/>
</dbReference>
<evidence type="ECO:0000256" key="1">
    <source>
        <dbReference type="ARBA" id="ARBA00004651"/>
    </source>
</evidence>
<sequence>MTTATSLLARRRFLPLFVTQLLNAFNDNLYKTAMVLFVVYSVYNSEASEAQFSAIASGIFILPFFLLSAIAGQLADLRDKAKIIRIIKACEIAIMSVGAAGLLISWQSVQCARGLPQCYVAPHPLLADMAIPLLLTALFAMGVHSTFFGPIKYAILPQHLEKKEVLSGTGLVEAGTYMAILVGTILAGWIPVEVAALGILGTSVIGYLVSRQVPSAPPQGDEEMHLPLLEPFFKKHRNWLIRIVAFIPVGLVDQMIVSVRLIRATMHNKEVYYAILAISFFWTIGAVLFIQFPPLAKNTLMASKEVASLFLVIFSVGVAIGSVAVNALLKGVVSARYSPLAVIIMGVFVVGFYFVARSWQHYPGEGLLDVSAFITHPHAPLLMLMLLGISVSGGMFVVPLYAFLTTKVASDTAARTIAANNIVNSGAMVGGSLLAVGLTAAGVPITEHLLLSAAMCLVSAWLALRLYRVEQAEDEAKSAIRQ</sequence>
<evidence type="ECO:0000256" key="6">
    <source>
        <dbReference type="ARBA" id="ARBA00023136"/>
    </source>
</evidence>
<comment type="caution">
    <text evidence="8">The sequence shown here is derived from an EMBL/GenBank/DDBJ whole genome shotgun (WGS) entry which is preliminary data.</text>
</comment>
<evidence type="ECO:0000313" key="8">
    <source>
        <dbReference type="EMBL" id="MXP27299.1"/>
    </source>
</evidence>
<feature type="transmembrane region" description="Helical" evidence="7">
    <location>
        <begin position="129"/>
        <end position="155"/>
    </location>
</feature>
<dbReference type="GO" id="GO:0005886">
    <property type="term" value="C:plasma membrane"/>
    <property type="evidence" value="ECO:0007669"/>
    <property type="project" value="UniProtKB-SubCell"/>
</dbReference>
<reference evidence="8 9" key="1">
    <citation type="submission" date="2019-12" db="EMBL/GenBank/DDBJ databases">
        <title>Genomic-based taxomic classification of the family Erythrobacteraceae.</title>
        <authorList>
            <person name="Xu L."/>
        </authorList>
    </citation>
    <scope>NUCLEOTIDE SEQUENCE [LARGE SCALE GENOMIC DNA]</scope>
    <source>
        <strain evidence="8 9">KEMB 9005-328</strain>
    </source>
</reference>
<dbReference type="CDD" id="cd06173">
    <property type="entry name" value="MFS_MefA_like"/>
    <property type="match status" value="1"/>
</dbReference>
<name>A0A845AD38_9SPHN</name>
<keyword evidence="5 7" id="KW-1133">Transmembrane helix</keyword>
<dbReference type="GO" id="GO:0022857">
    <property type="term" value="F:transmembrane transporter activity"/>
    <property type="evidence" value="ECO:0007669"/>
    <property type="project" value="InterPro"/>
</dbReference>